<evidence type="ECO:0000256" key="1">
    <source>
        <dbReference type="SAM" id="Phobius"/>
    </source>
</evidence>
<comment type="caution">
    <text evidence="2">The sequence shown here is derived from an EMBL/GenBank/DDBJ whole genome shotgun (WGS) entry which is preliminary data.</text>
</comment>
<feature type="transmembrane region" description="Helical" evidence="1">
    <location>
        <begin position="25"/>
        <end position="46"/>
    </location>
</feature>
<accession>A0A0F9LGQ5</accession>
<gene>
    <name evidence="2" type="ORF">LCGC14_1511460</name>
</gene>
<keyword evidence="1" id="KW-0472">Membrane</keyword>
<reference evidence="2" key="1">
    <citation type="journal article" date="2015" name="Nature">
        <title>Complex archaea that bridge the gap between prokaryotes and eukaryotes.</title>
        <authorList>
            <person name="Spang A."/>
            <person name="Saw J.H."/>
            <person name="Jorgensen S.L."/>
            <person name="Zaremba-Niedzwiedzka K."/>
            <person name="Martijn J."/>
            <person name="Lind A.E."/>
            <person name="van Eijk R."/>
            <person name="Schleper C."/>
            <person name="Guy L."/>
            <person name="Ettema T.J."/>
        </authorList>
    </citation>
    <scope>NUCLEOTIDE SEQUENCE</scope>
</reference>
<name>A0A0F9LGQ5_9ZZZZ</name>
<keyword evidence="1" id="KW-0812">Transmembrane</keyword>
<dbReference type="AlphaFoldDB" id="A0A0F9LGQ5"/>
<organism evidence="2">
    <name type="scientific">marine sediment metagenome</name>
    <dbReference type="NCBI Taxonomy" id="412755"/>
    <lineage>
        <taxon>unclassified sequences</taxon>
        <taxon>metagenomes</taxon>
        <taxon>ecological metagenomes</taxon>
    </lineage>
</organism>
<evidence type="ECO:0000313" key="2">
    <source>
        <dbReference type="EMBL" id="KKM63435.1"/>
    </source>
</evidence>
<sequence length="56" mass="6256">MNSNFVEHDFIGSLGLSSTKIVEPFFNLMVNLLIVYVGSLNLKIILYGTKVLLILI</sequence>
<dbReference type="EMBL" id="LAZR01011097">
    <property type="protein sequence ID" value="KKM63435.1"/>
    <property type="molecule type" value="Genomic_DNA"/>
</dbReference>
<keyword evidence="1" id="KW-1133">Transmembrane helix</keyword>
<protein>
    <submittedName>
        <fullName evidence="2">Uncharacterized protein</fullName>
    </submittedName>
</protein>
<proteinExistence type="predicted"/>